<dbReference type="SMART" id="SM00663">
    <property type="entry name" value="RPOLA_N"/>
    <property type="match status" value="1"/>
</dbReference>
<organism evidence="10">
    <name type="scientific">Gymnema sylvestre</name>
    <name type="common">Gurmar</name>
    <name type="synonym">Periploca sylvestris</name>
    <dbReference type="NCBI Taxonomy" id="4068"/>
    <lineage>
        <taxon>Eukaryota</taxon>
        <taxon>Viridiplantae</taxon>
        <taxon>Streptophyta</taxon>
        <taxon>Embryophyta</taxon>
        <taxon>Tracheophyta</taxon>
        <taxon>Spermatophyta</taxon>
        <taxon>Magnoliopsida</taxon>
        <taxon>eudicotyledons</taxon>
        <taxon>Gunneridae</taxon>
        <taxon>Pentapetalae</taxon>
        <taxon>asterids</taxon>
        <taxon>lamiids</taxon>
        <taxon>Gentianales</taxon>
        <taxon>Apocynaceae</taxon>
        <taxon>Asclepiadoideae</taxon>
        <taxon>Marsdenieae</taxon>
        <taxon>Gymnema</taxon>
    </lineage>
</organism>
<dbReference type="InterPro" id="IPR006592">
    <property type="entry name" value="RNA_pol_N"/>
</dbReference>
<dbReference type="Pfam" id="PF11523">
    <property type="entry name" value="DUF3223"/>
    <property type="match status" value="1"/>
</dbReference>
<evidence type="ECO:0000313" key="10">
    <source>
        <dbReference type="EMBL" id="URM60724.1"/>
    </source>
</evidence>
<keyword evidence="6" id="KW-0862">Zinc</keyword>
<dbReference type="InterPro" id="IPR007066">
    <property type="entry name" value="RNA_pol_Rpb1_3"/>
</dbReference>
<dbReference type="Pfam" id="PF05000">
    <property type="entry name" value="RNA_pol_Rpb1_4"/>
    <property type="match status" value="1"/>
</dbReference>
<evidence type="ECO:0000256" key="7">
    <source>
        <dbReference type="ARBA" id="ARBA00023163"/>
    </source>
</evidence>
<dbReference type="PANTHER" id="PTHR19376">
    <property type="entry name" value="DNA-DIRECTED RNA POLYMERASE"/>
    <property type="match status" value="1"/>
</dbReference>
<accession>A0A976RV18</accession>
<keyword evidence="5" id="KW-0479">Metal-binding</keyword>
<dbReference type="GO" id="GO:0046872">
    <property type="term" value="F:metal ion binding"/>
    <property type="evidence" value="ECO:0007669"/>
    <property type="project" value="UniProtKB-KW"/>
</dbReference>
<dbReference type="Gene3D" id="2.40.40.20">
    <property type="match status" value="1"/>
</dbReference>
<dbReference type="GO" id="GO:0003899">
    <property type="term" value="F:DNA-directed RNA polymerase activity"/>
    <property type="evidence" value="ECO:0007669"/>
    <property type="project" value="UniProtKB-EC"/>
</dbReference>
<comment type="catalytic activity">
    <reaction evidence="8">
        <text>RNA(n) + a ribonucleoside 5'-triphosphate = RNA(n+1) + diphosphate</text>
        <dbReference type="Rhea" id="RHEA:21248"/>
        <dbReference type="Rhea" id="RHEA-COMP:14527"/>
        <dbReference type="Rhea" id="RHEA-COMP:17342"/>
        <dbReference type="ChEBI" id="CHEBI:33019"/>
        <dbReference type="ChEBI" id="CHEBI:61557"/>
        <dbReference type="ChEBI" id="CHEBI:140395"/>
        <dbReference type="EC" id="2.7.7.6"/>
    </reaction>
</comment>
<dbReference type="FunFam" id="1.10.274.100:FF:000010">
    <property type="entry name" value="DNA-directed RNA polymerase subunit"/>
    <property type="match status" value="1"/>
</dbReference>
<dbReference type="InterPro" id="IPR038120">
    <property type="entry name" value="Rpb1_funnel_sf"/>
</dbReference>
<keyword evidence="7" id="KW-0804">Transcription</keyword>
<sequence>MKEILLTKRNDHSFRMVVVGDPSLKLGEIGVPCQIAEKLRVAEYVNDLNLNELVEKDVPLMLLGDGDLRVRRGGKLMRLSIEDKLQKGDVLYRPLSNGDILLINRPPSIHQHSILALSVKILPISYVLAINPHVCSPLRGDFDGDCLHGYIPQSVNSRIELSELVALSKQLINGQSGKNLLSLSHDSLTAAHLVLEDGVTLNKVQMQQLQMFCTHQMQLPAIMKTNLANSSFWTGKQLLSLCLPPDFNYTFPSNGVLIRKGEILTASNGSSWLRDTDGNLFYDLIKHCKEEFLDYLFAAQEVLREWLSMRGLSVSLSDLYLASDRCLRENMIDEVSCGLQEAELQSYISFLMLDHDQDFPFASCNVNDKVVNSATRHMSIQQQASAPIGQASISAFKQVFMDIQHLACQYASKDNAFLIMLKAGSKGSLLKLVQHSLCLGLQNSVVPLSFGIPHRLSCAEWNDHKVSHRKAHGILGHSESYTAWAAVESSFLTGLNPLECFVHSLTNRDSSFGGHADVSGTINRRITYFMRDLYVAYDGTVRNAYGNHLVQFSYNNSKDIPTSFSGNNLEPHGVNCATEGGHPVGSLAASAISEAAYSALELPCSALETSPLLNLKKVLECGVKKSSGDMTASLFLSKKLGRWHYGFEYGALEVKSHLERLLFSEIVSSTMISFSSETSRHFHASPWVCHFHISKGTVKTKRLRVQSIIQALHMQWYSAKAKLKNTLPQLQITSKVCSLAENETDAKLCITVSVSESSRNSSVQWEALREMVIPFLLGTVVKGFSEFKKVDILWKDANPSKLCKGTPNGLYLRVYMSESCDKTKFWGTLEDCCLQIRAMIDWECSHPDDVNHMTLAYGIDAAWMLFVNRLNSAICDTGKTLLPEHLVLTADCLVATGEFVALNAKGLGQQRKEINVSSPLNQACFSSPGDCFIRAAKKGVVDNLQGTLDALAWGKTPRIGTGADFDIIYSCKGNELMKPTNVYSLLDSHCQEAPKIKFPKKQNEMSAKSLAQHLFEDLTTMTHRKLMISKTLKLKLSLKDIQRLSQTLRNLLHKYDIDTHLNEEDKAVVVAALYFHPRKSEKIGTGIMDIKVGSHAKHENSRCFILERKDGTLEDFSYHKCVHRALQLIAPKRAENYETKWLQGSLEKGQVASVPPSWKSLL</sequence>
<dbReference type="InterPro" id="IPR007083">
    <property type="entry name" value="RNA_pol_Rpb1_4"/>
</dbReference>
<evidence type="ECO:0000256" key="5">
    <source>
        <dbReference type="ARBA" id="ARBA00022723"/>
    </source>
</evidence>
<reference evidence="10" key="1">
    <citation type="submission" date="2020-08" db="EMBL/GenBank/DDBJ databases">
        <title>Identification of Transcription Factors in Gymnema sylvestre.</title>
        <authorList>
            <person name="Kalariya K.A."/>
        </authorList>
    </citation>
    <scope>NUCLEOTIDE SEQUENCE</scope>
</reference>
<feature type="domain" description="RNA polymerase N-terminal" evidence="9">
    <location>
        <begin position="1"/>
        <end position="195"/>
    </location>
</feature>
<dbReference type="Gene3D" id="1.10.274.100">
    <property type="entry name" value="RNA polymerase Rpb1, domain 3"/>
    <property type="match status" value="1"/>
</dbReference>
<proteinExistence type="evidence at transcript level"/>
<dbReference type="Pfam" id="PF04983">
    <property type="entry name" value="RNA_pol_Rpb1_3"/>
    <property type="match status" value="1"/>
</dbReference>
<evidence type="ECO:0000256" key="2">
    <source>
        <dbReference type="ARBA" id="ARBA00022478"/>
    </source>
</evidence>
<keyword evidence="4" id="KW-0548">Nucleotidyltransferase</keyword>
<evidence type="ECO:0000256" key="8">
    <source>
        <dbReference type="ARBA" id="ARBA00048552"/>
    </source>
</evidence>
<dbReference type="GO" id="GO:0000428">
    <property type="term" value="C:DNA-directed RNA polymerase complex"/>
    <property type="evidence" value="ECO:0007669"/>
    <property type="project" value="UniProtKB-KW"/>
</dbReference>
<dbReference type="AlphaFoldDB" id="A0A976RV18"/>
<evidence type="ECO:0000256" key="4">
    <source>
        <dbReference type="ARBA" id="ARBA00022695"/>
    </source>
</evidence>
<dbReference type="InterPro" id="IPR042102">
    <property type="entry name" value="RNA_pol_Rpb1_3_sf"/>
</dbReference>
<keyword evidence="2" id="KW-0240">DNA-directed RNA polymerase</keyword>
<keyword evidence="3" id="KW-0808">Transferase</keyword>
<dbReference type="Pfam" id="PF00623">
    <property type="entry name" value="RNA_pol_Rpb1_2"/>
    <property type="match status" value="1"/>
</dbReference>
<dbReference type="Gene3D" id="1.10.132.30">
    <property type="match status" value="1"/>
</dbReference>
<name>A0A976RV18_GYMSY</name>
<dbReference type="PANTHER" id="PTHR19376:SF36">
    <property type="entry name" value="DNA-DIRECTED RNA POLYMERASE IV SUBUNIT 1"/>
    <property type="match status" value="1"/>
</dbReference>
<dbReference type="GO" id="GO:0006351">
    <property type="term" value="P:DNA-templated transcription"/>
    <property type="evidence" value="ECO:0007669"/>
    <property type="project" value="InterPro"/>
</dbReference>
<evidence type="ECO:0000259" key="9">
    <source>
        <dbReference type="SMART" id="SM00663"/>
    </source>
</evidence>
<dbReference type="GO" id="GO:0003677">
    <property type="term" value="F:DNA binding"/>
    <property type="evidence" value="ECO:0007669"/>
    <property type="project" value="InterPro"/>
</dbReference>
<dbReference type="InterPro" id="IPR045867">
    <property type="entry name" value="DNA-dir_RpoC_beta_prime"/>
</dbReference>
<dbReference type="InterPro" id="IPR000722">
    <property type="entry name" value="RNA_pol_asu"/>
</dbReference>
<dbReference type="EMBL" id="MT936860">
    <property type="protein sequence ID" value="URM60724.1"/>
    <property type="molecule type" value="mRNA"/>
</dbReference>
<evidence type="ECO:0000256" key="6">
    <source>
        <dbReference type="ARBA" id="ARBA00022833"/>
    </source>
</evidence>
<dbReference type="Gene3D" id="6.20.50.80">
    <property type="match status" value="1"/>
</dbReference>
<dbReference type="Gene3D" id="3.30.1490.180">
    <property type="entry name" value="RNA polymerase ii"/>
    <property type="match status" value="1"/>
</dbReference>
<evidence type="ECO:0000256" key="1">
    <source>
        <dbReference type="ARBA" id="ARBA00012418"/>
    </source>
</evidence>
<evidence type="ECO:0000256" key="3">
    <source>
        <dbReference type="ARBA" id="ARBA00022679"/>
    </source>
</evidence>
<dbReference type="SUPFAM" id="SSF64484">
    <property type="entry name" value="beta and beta-prime subunits of DNA dependent RNA-polymerase"/>
    <property type="match status" value="1"/>
</dbReference>
<dbReference type="EC" id="2.7.7.6" evidence="1"/>
<dbReference type="Gene3D" id="3.10.450.40">
    <property type="match status" value="1"/>
</dbReference>
<protein>
    <recommendedName>
        <fullName evidence="1">DNA-directed RNA polymerase</fullName>
        <ecNumber evidence="1">2.7.7.6</ecNumber>
    </recommendedName>
</protein>